<dbReference type="Proteomes" id="UP000772434">
    <property type="component" value="Unassembled WGS sequence"/>
</dbReference>
<name>A0A9P5PKW9_9AGAR</name>
<dbReference type="PANTHER" id="PTHR21310">
    <property type="entry name" value="AMINOGLYCOSIDE PHOSPHOTRANSFERASE-RELATED-RELATED"/>
    <property type="match status" value="1"/>
</dbReference>
<reference evidence="1" key="1">
    <citation type="submission" date="2020-11" db="EMBL/GenBank/DDBJ databases">
        <authorList>
            <consortium name="DOE Joint Genome Institute"/>
            <person name="Ahrendt S."/>
            <person name="Riley R."/>
            <person name="Andreopoulos W."/>
            <person name="Labutti K."/>
            <person name="Pangilinan J."/>
            <person name="Ruiz-Duenas F.J."/>
            <person name="Barrasa J.M."/>
            <person name="Sanchez-Garcia M."/>
            <person name="Camarero S."/>
            <person name="Miyauchi S."/>
            <person name="Serrano A."/>
            <person name="Linde D."/>
            <person name="Babiker R."/>
            <person name="Drula E."/>
            <person name="Ayuso-Fernandez I."/>
            <person name="Pacheco R."/>
            <person name="Padilla G."/>
            <person name="Ferreira P."/>
            <person name="Barriuso J."/>
            <person name="Kellner H."/>
            <person name="Castanera R."/>
            <person name="Alfaro M."/>
            <person name="Ramirez L."/>
            <person name="Pisabarro A.G."/>
            <person name="Kuo A."/>
            <person name="Tritt A."/>
            <person name="Lipzen A."/>
            <person name="He G."/>
            <person name="Yan M."/>
            <person name="Ng V."/>
            <person name="Cullen D."/>
            <person name="Martin F."/>
            <person name="Rosso M.-N."/>
            <person name="Henrissat B."/>
            <person name="Hibbett D."/>
            <person name="Martinez A.T."/>
            <person name="Grigoriev I.V."/>
        </authorList>
    </citation>
    <scope>NUCLEOTIDE SEQUENCE</scope>
    <source>
        <strain evidence="1">AH 40177</strain>
    </source>
</reference>
<keyword evidence="2" id="KW-1185">Reference proteome</keyword>
<sequence length="470" mass="53629">MSPSVSSHSSSVDPRVQTTFDIVNWDELSSLGCTLAQLPQGSCHWGEQLSGGYNLVRFLHLHDDQQTIVVARVPLRSEDAMSEEHFSAISKRIESEVVTMKYVETHTTIPVPHVLQHSVHAEQKVRSPYILMSKVDGTPLSSVWDDMDDDKRRIVLRQVIDILLELWSRRFDKKGALFNQADSSLHVQSSSLFADPDDTGTRHRLSTTSYSHAADYWLAYANARIHDIDESDFGSDTKPYMHSQAWFMRSLTPALFDPSIDTYGCPLSPGDFHSQNIMITDADSSHPRITAIIDWEFSGPDFVSSFALYPLFIVDHPHWDEDHPLRARNVRDQATFDELILEAERNRSPTDGPQLSSLISKSSGIYLFQQAMCFPGMYPAVYPLFFAHVFGDDEDFSTDYYWALMENGILNRDKQRFDRETEVWLEARKVLGEEAVGRNLTRKEFKELVLKCLERFDDGGGVRRWLASSH</sequence>
<dbReference type="OrthoDB" id="2906425at2759"/>
<dbReference type="PANTHER" id="PTHR21310:SF15">
    <property type="entry name" value="AMINOGLYCOSIDE PHOSPHOTRANSFERASE DOMAIN-CONTAINING PROTEIN"/>
    <property type="match status" value="1"/>
</dbReference>
<dbReference type="InterPro" id="IPR051678">
    <property type="entry name" value="AGP_Transferase"/>
</dbReference>
<dbReference type="SUPFAM" id="SSF56112">
    <property type="entry name" value="Protein kinase-like (PK-like)"/>
    <property type="match status" value="1"/>
</dbReference>
<accession>A0A9P5PKW9</accession>
<protein>
    <recommendedName>
        <fullName evidence="3">Aminoglycoside phosphotransferase domain-containing protein</fullName>
    </recommendedName>
</protein>
<gene>
    <name evidence="1" type="ORF">BDP27DRAFT_1296029</name>
</gene>
<evidence type="ECO:0000313" key="2">
    <source>
        <dbReference type="Proteomes" id="UP000772434"/>
    </source>
</evidence>
<proteinExistence type="predicted"/>
<organism evidence="1 2">
    <name type="scientific">Rhodocollybia butyracea</name>
    <dbReference type="NCBI Taxonomy" id="206335"/>
    <lineage>
        <taxon>Eukaryota</taxon>
        <taxon>Fungi</taxon>
        <taxon>Dikarya</taxon>
        <taxon>Basidiomycota</taxon>
        <taxon>Agaricomycotina</taxon>
        <taxon>Agaricomycetes</taxon>
        <taxon>Agaricomycetidae</taxon>
        <taxon>Agaricales</taxon>
        <taxon>Marasmiineae</taxon>
        <taxon>Omphalotaceae</taxon>
        <taxon>Rhodocollybia</taxon>
    </lineage>
</organism>
<comment type="caution">
    <text evidence="1">The sequence shown here is derived from an EMBL/GenBank/DDBJ whole genome shotgun (WGS) entry which is preliminary data.</text>
</comment>
<dbReference type="InterPro" id="IPR011009">
    <property type="entry name" value="Kinase-like_dom_sf"/>
</dbReference>
<dbReference type="AlphaFoldDB" id="A0A9P5PKW9"/>
<evidence type="ECO:0008006" key="3">
    <source>
        <dbReference type="Google" id="ProtNLM"/>
    </source>
</evidence>
<evidence type="ECO:0000313" key="1">
    <source>
        <dbReference type="EMBL" id="KAF9067664.1"/>
    </source>
</evidence>
<dbReference type="EMBL" id="JADNRY010000070">
    <property type="protein sequence ID" value="KAF9067664.1"/>
    <property type="molecule type" value="Genomic_DNA"/>
</dbReference>